<dbReference type="Proteomes" id="UP000541154">
    <property type="component" value="Unassembled WGS sequence"/>
</dbReference>
<name>A0A8H6E248_PETAA</name>
<accession>A0A8H6E248</accession>
<dbReference type="AlphaFoldDB" id="A0A8H6E248"/>
<organism evidence="2 3">
    <name type="scientific">Petromyces alliaceus</name>
    <name type="common">Aspergillus alliaceus</name>
    <dbReference type="NCBI Taxonomy" id="209559"/>
    <lineage>
        <taxon>Eukaryota</taxon>
        <taxon>Fungi</taxon>
        <taxon>Dikarya</taxon>
        <taxon>Ascomycota</taxon>
        <taxon>Pezizomycotina</taxon>
        <taxon>Eurotiomycetes</taxon>
        <taxon>Eurotiomycetidae</taxon>
        <taxon>Eurotiales</taxon>
        <taxon>Aspergillaceae</taxon>
        <taxon>Aspergillus</taxon>
        <taxon>Aspergillus subgen. Circumdati</taxon>
    </lineage>
</organism>
<comment type="caution">
    <text evidence="2">The sequence shown here is derived from an EMBL/GenBank/DDBJ whole genome shotgun (WGS) entry which is preliminary data.</text>
</comment>
<feature type="chain" id="PRO_5034890031" evidence="1">
    <location>
        <begin position="20"/>
        <end position="93"/>
    </location>
</feature>
<evidence type="ECO:0000256" key="1">
    <source>
        <dbReference type="SAM" id="SignalP"/>
    </source>
</evidence>
<keyword evidence="3" id="KW-1185">Reference proteome</keyword>
<sequence>MKDFTNAIIFVSCIASVCAIPAGTAEAEHTTTDNGLAFVGDSVDFSVQCAGWLTPHADCTPGKCQCAGNYGCWSCSGGRMQCQPGPGSGQCWK</sequence>
<keyword evidence="1" id="KW-0732">Signal</keyword>
<reference evidence="2 3" key="1">
    <citation type="submission" date="2019-04" db="EMBL/GenBank/DDBJ databases">
        <title>Aspergillus burnettii sp. nov., novel species from soil in southeast Queensland.</title>
        <authorList>
            <person name="Gilchrist C.L.M."/>
            <person name="Pitt J.I."/>
            <person name="Lange L."/>
            <person name="Lacey H.J."/>
            <person name="Vuong D."/>
            <person name="Midgley D.J."/>
            <person name="Greenfield P."/>
            <person name="Bradbury M."/>
            <person name="Lacey E."/>
            <person name="Busk P.K."/>
            <person name="Pilgaard B."/>
            <person name="Chooi Y.H."/>
            <person name="Piggott A.M."/>
        </authorList>
    </citation>
    <scope>NUCLEOTIDE SEQUENCE [LARGE SCALE GENOMIC DNA]</scope>
    <source>
        <strain evidence="2 3">FRR 5400</strain>
    </source>
</reference>
<protein>
    <submittedName>
        <fullName evidence="2">Uncharacterized protein</fullName>
    </submittedName>
</protein>
<dbReference type="EMBL" id="SPNV01000434">
    <property type="protein sequence ID" value="KAF5855435.1"/>
    <property type="molecule type" value="Genomic_DNA"/>
</dbReference>
<evidence type="ECO:0000313" key="2">
    <source>
        <dbReference type="EMBL" id="KAF5855435.1"/>
    </source>
</evidence>
<evidence type="ECO:0000313" key="3">
    <source>
        <dbReference type="Proteomes" id="UP000541154"/>
    </source>
</evidence>
<gene>
    <name evidence="2" type="ORF">ETB97_009223</name>
</gene>
<feature type="signal peptide" evidence="1">
    <location>
        <begin position="1"/>
        <end position="19"/>
    </location>
</feature>
<proteinExistence type="predicted"/>